<dbReference type="AlphaFoldDB" id="A0A7X9XDL1"/>
<feature type="signal peptide" evidence="1">
    <location>
        <begin position="1"/>
        <end position="18"/>
    </location>
</feature>
<reference evidence="2 3" key="1">
    <citation type="submission" date="2020-04" db="EMBL/GenBank/DDBJ databases">
        <title>Flammeovirga sp. SR4, a novel species isolated from seawater.</title>
        <authorList>
            <person name="Wang X."/>
        </authorList>
    </citation>
    <scope>NUCLEOTIDE SEQUENCE [LARGE SCALE GENOMIC DNA]</scope>
    <source>
        <strain evidence="2 3">ATCC 23126</strain>
    </source>
</reference>
<feature type="chain" id="PRO_5030781143" evidence="1">
    <location>
        <begin position="19"/>
        <end position="195"/>
    </location>
</feature>
<protein>
    <submittedName>
        <fullName evidence="2">Uncharacterized protein</fullName>
    </submittedName>
</protein>
<keyword evidence="1" id="KW-0732">Signal</keyword>
<sequence>MKRTLIHLGLFICLGVFAPNLFSQDYPIQQNDYTSEIRDVILKDRKLNDYDFILLKYAESYWFDKTEYKLVCFSKKNVDLIKITKKKKNNRLKVGQKKQAKLKSANQLLDSLEQLGLFDLKKSDLHTDLVIDNDTREVLFISDGIVETFEIYGNKSNWGLSVYEAIRHYKFCGNEDLLLFYDACQLFDKKWKKLN</sequence>
<dbReference type="Proteomes" id="UP000576082">
    <property type="component" value="Unassembled WGS sequence"/>
</dbReference>
<keyword evidence="3" id="KW-1185">Reference proteome</keyword>
<evidence type="ECO:0000256" key="1">
    <source>
        <dbReference type="SAM" id="SignalP"/>
    </source>
</evidence>
<evidence type="ECO:0000313" key="2">
    <source>
        <dbReference type="EMBL" id="NME72764.1"/>
    </source>
</evidence>
<proteinExistence type="predicted"/>
<comment type="caution">
    <text evidence="2">The sequence shown here is derived from an EMBL/GenBank/DDBJ whole genome shotgun (WGS) entry which is preliminary data.</text>
</comment>
<gene>
    <name evidence="2" type="ORF">HHU12_32700</name>
</gene>
<accession>A0A7X9XDL1</accession>
<evidence type="ECO:0000313" key="3">
    <source>
        <dbReference type="Proteomes" id="UP000576082"/>
    </source>
</evidence>
<dbReference type="EMBL" id="JABANE010000204">
    <property type="protein sequence ID" value="NME72764.1"/>
    <property type="molecule type" value="Genomic_DNA"/>
</dbReference>
<organism evidence="2 3">
    <name type="scientific">Flammeovirga aprica JL-4</name>
    <dbReference type="NCBI Taxonomy" id="694437"/>
    <lineage>
        <taxon>Bacteria</taxon>
        <taxon>Pseudomonadati</taxon>
        <taxon>Bacteroidota</taxon>
        <taxon>Cytophagia</taxon>
        <taxon>Cytophagales</taxon>
        <taxon>Flammeovirgaceae</taxon>
        <taxon>Flammeovirga</taxon>
    </lineage>
</organism>
<dbReference type="RefSeq" id="WP_169660935.1">
    <property type="nucleotide sequence ID" value="NZ_JABANE010000204.1"/>
</dbReference>
<name>A0A7X9XDL1_9BACT</name>